<feature type="domain" description="RNase H type-1" evidence="1">
    <location>
        <begin position="574"/>
        <end position="691"/>
    </location>
</feature>
<dbReference type="GO" id="GO:0003676">
    <property type="term" value="F:nucleic acid binding"/>
    <property type="evidence" value="ECO:0007669"/>
    <property type="project" value="InterPro"/>
</dbReference>
<evidence type="ECO:0000313" key="6">
    <source>
        <dbReference type="Proteomes" id="UP000583929"/>
    </source>
</evidence>
<dbReference type="Proteomes" id="UP000525078">
    <property type="component" value="Unassembled WGS sequence"/>
</dbReference>
<dbReference type="InterPro" id="IPR036691">
    <property type="entry name" value="Endo/exonu/phosph_ase_sf"/>
</dbReference>
<dbReference type="SUPFAM" id="SSF53098">
    <property type="entry name" value="Ribonuclease H-like"/>
    <property type="match status" value="1"/>
</dbReference>
<evidence type="ECO:0000259" key="2">
    <source>
        <dbReference type="Pfam" id="PF13966"/>
    </source>
</evidence>
<dbReference type="CDD" id="cd06222">
    <property type="entry name" value="RNase_H_like"/>
    <property type="match status" value="1"/>
</dbReference>
<dbReference type="PANTHER" id="PTHR33710:SF77">
    <property type="entry name" value="DNASE I-LIKE SUPERFAMILY PROTEIN"/>
    <property type="match status" value="1"/>
</dbReference>
<protein>
    <recommendedName>
        <fullName evidence="7">Reverse transcriptase zinc-binding domain-containing protein</fullName>
    </recommendedName>
</protein>
<reference evidence="5 6" key="1">
    <citation type="journal article" date="2020" name="bioRxiv">
        <title>Sequence and annotation of 42 cannabis genomes reveals extensive copy number variation in cannabinoid synthesis and pathogen resistance genes.</title>
        <authorList>
            <person name="Mckernan K.J."/>
            <person name="Helbert Y."/>
            <person name="Kane L.T."/>
            <person name="Ebling H."/>
            <person name="Zhang L."/>
            <person name="Liu B."/>
            <person name="Eaton Z."/>
            <person name="Mclaughlin S."/>
            <person name="Kingan S."/>
            <person name="Baybayan P."/>
            <person name="Concepcion G."/>
            <person name="Jordan M."/>
            <person name="Riva A."/>
            <person name="Barbazuk W."/>
            <person name="Harkins T."/>
        </authorList>
    </citation>
    <scope>NUCLEOTIDE SEQUENCE [LARGE SCALE GENOMIC DNA]</scope>
    <source>
        <strain evidence="5 6">cv. Jamaican Lion 4</strain>
        <strain evidence="3">Father</strain>
        <strain evidence="4">Mother</strain>
        <tissue evidence="3">Leaf</tissue>
    </source>
</reference>
<evidence type="ECO:0000313" key="4">
    <source>
        <dbReference type="EMBL" id="KAF4361426.1"/>
    </source>
</evidence>
<dbReference type="AlphaFoldDB" id="A0A7J6DJZ6"/>
<dbReference type="Gene3D" id="3.60.10.10">
    <property type="entry name" value="Endonuclease/exonuclease/phosphatase"/>
    <property type="match status" value="1"/>
</dbReference>
<sequence length="712" mass="80641">MESIWRRLGFFSAFIVDPVGSAGGLCLCWKAGIDVGMLHSDQSKIVVRFNDTLGCVDWICYFVYAPPVRSDRKMFWENLALEMAGLDKPWTLIGDLNSILNQGEKFGGTSGSHGDFEDLSNFLLMTGGVDLGSVGNFYTWTNNRKFSALIKERLDRVIGDPKWILSFPKAGVKVLTIRDSDHAPMLLDLYLENDSTHRPFRYLEVWIRDPSCYDVVKEAWTAVVRGCFSFQLISKLHRTKRALAKWNKEFFGINFWNATLPSNASWGARGMFASREFIRQESCWLVGNGHCVDLWTTPWTPWLDWDSYLAAFNPNVRWPVTLSLDKFILSNGYLDTNLLSQWFRPEFLESLRTFVTLPGNSDDLLIWKDSPNGLFSVKAAHASLTKNRSGNVDVLFKQVWNSSFLERVKLFLWKVGKDILPCGKRLKVIYGRSFECVLCSLAEDSLEHLFFHCPLARGCWFKSRWGIRSDSLTFSSSREILHWLLNPHSPSMLSPMDLHDLSSFAVVLAYTLWNARNKAFHDGLRPSVDSMLHTTMTLVQETQIDGNLGLNHVGETPPIPSAVDLLGEFNVFVDAAVKDNTAFLAVLSLDKQGEVIEAFSVKTWVKSPLEAETMAICHAISRCQEHGWMNACIFSDCKVAVEAAAARKVPCWKSTAWFLHLFNRLEVAVNTKVVWIPRSLNSNAHLLAKWAASHNFSNCFSHSVLRSLLAMN</sequence>
<dbReference type="InterPro" id="IPR036397">
    <property type="entry name" value="RNaseH_sf"/>
</dbReference>
<dbReference type="InterPro" id="IPR012337">
    <property type="entry name" value="RNaseH-like_sf"/>
</dbReference>
<evidence type="ECO:0008006" key="7">
    <source>
        <dbReference type="Google" id="ProtNLM"/>
    </source>
</evidence>
<dbReference type="EMBL" id="JAATIQ010001002">
    <property type="protein sequence ID" value="KAF4346448.1"/>
    <property type="molecule type" value="Genomic_DNA"/>
</dbReference>
<organism evidence="3 6">
    <name type="scientific">Cannabis sativa</name>
    <name type="common">Hemp</name>
    <name type="synonym">Marijuana</name>
    <dbReference type="NCBI Taxonomy" id="3483"/>
    <lineage>
        <taxon>Eukaryota</taxon>
        <taxon>Viridiplantae</taxon>
        <taxon>Streptophyta</taxon>
        <taxon>Embryophyta</taxon>
        <taxon>Tracheophyta</taxon>
        <taxon>Spermatophyta</taxon>
        <taxon>Magnoliopsida</taxon>
        <taxon>eudicotyledons</taxon>
        <taxon>Gunneridae</taxon>
        <taxon>Pentapetalae</taxon>
        <taxon>rosids</taxon>
        <taxon>fabids</taxon>
        <taxon>Rosales</taxon>
        <taxon>Cannabaceae</taxon>
        <taxon>Cannabis</taxon>
    </lineage>
</organism>
<feature type="domain" description="Reverse transcriptase zinc-binding" evidence="2">
    <location>
        <begin position="375"/>
        <end position="460"/>
    </location>
</feature>
<evidence type="ECO:0000259" key="1">
    <source>
        <dbReference type="Pfam" id="PF13456"/>
    </source>
</evidence>
<name>A0A7J6DJZ6_CANSA</name>
<proteinExistence type="predicted"/>
<dbReference type="Pfam" id="PF13456">
    <property type="entry name" value="RVT_3"/>
    <property type="match status" value="1"/>
</dbReference>
<evidence type="ECO:0000313" key="3">
    <source>
        <dbReference type="EMBL" id="KAF4346448.1"/>
    </source>
</evidence>
<dbReference type="InterPro" id="IPR026960">
    <property type="entry name" value="RVT-Znf"/>
</dbReference>
<dbReference type="InterPro" id="IPR044730">
    <property type="entry name" value="RNase_H-like_dom_plant"/>
</dbReference>
<dbReference type="InterPro" id="IPR002156">
    <property type="entry name" value="RNaseH_domain"/>
</dbReference>
<dbReference type="GO" id="GO:0004523">
    <property type="term" value="F:RNA-DNA hybrid ribonuclease activity"/>
    <property type="evidence" value="ECO:0007669"/>
    <property type="project" value="InterPro"/>
</dbReference>
<dbReference type="Pfam" id="PF13966">
    <property type="entry name" value="zf-RVT"/>
    <property type="match status" value="1"/>
</dbReference>
<gene>
    <name evidence="4" type="ORF">F8388_012886</name>
    <name evidence="3" type="ORF">G4B88_022247</name>
</gene>
<dbReference type="SUPFAM" id="SSF56219">
    <property type="entry name" value="DNase I-like"/>
    <property type="match status" value="1"/>
</dbReference>
<evidence type="ECO:0000313" key="5">
    <source>
        <dbReference type="Proteomes" id="UP000525078"/>
    </source>
</evidence>
<dbReference type="Proteomes" id="UP000583929">
    <property type="component" value="Unassembled WGS sequence"/>
</dbReference>
<keyword evidence="6" id="KW-1185">Reference proteome</keyword>
<dbReference type="PANTHER" id="PTHR33710">
    <property type="entry name" value="BNAC02G09200D PROTEIN"/>
    <property type="match status" value="1"/>
</dbReference>
<accession>A0A7J6DJZ6</accession>
<dbReference type="Gene3D" id="3.30.420.10">
    <property type="entry name" value="Ribonuclease H-like superfamily/Ribonuclease H"/>
    <property type="match status" value="1"/>
</dbReference>
<comment type="caution">
    <text evidence="3">The sequence shown here is derived from an EMBL/GenBank/DDBJ whole genome shotgun (WGS) entry which is preliminary data.</text>
</comment>
<dbReference type="EMBL" id="JAATIP010000192">
    <property type="protein sequence ID" value="KAF4361426.1"/>
    <property type="molecule type" value="Genomic_DNA"/>
</dbReference>